<evidence type="ECO:0000259" key="7">
    <source>
        <dbReference type="Pfam" id="PF04545"/>
    </source>
</evidence>
<keyword evidence="4" id="KW-0804">Transcription</keyword>
<feature type="domain" description="RNA polymerase sigma-70 region 2" evidence="6">
    <location>
        <begin position="28"/>
        <end position="97"/>
    </location>
</feature>
<dbReference type="PRINTS" id="PR00046">
    <property type="entry name" value="SIGMA70FCT"/>
</dbReference>
<proteinExistence type="predicted"/>
<evidence type="ECO:0000259" key="6">
    <source>
        <dbReference type="Pfam" id="PF04542"/>
    </source>
</evidence>
<dbReference type="SUPFAM" id="SSF88659">
    <property type="entry name" value="Sigma3 and sigma4 domains of RNA polymerase sigma factors"/>
    <property type="match status" value="2"/>
</dbReference>
<protein>
    <submittedName>
        <fullName evidence="8">Sigma-70 family RNA polymerase sigma factor</fullName>
    </submittedName>
</protein>
<dbReference type="Gene3D" id="1.10.1740.10">
    <property type="match status" value="1"/>
</dbReference>
<dbReference type="InterPro" id="IPR007630">
    <property type="entry name" value="RNA_pol_sigma70_r4"/>
</dbReference>
<dbReference type="InterPro" id="IPR007624">
    <property type="entry name" value="RNA_pol_sigma70_r3"/>
</dbReference>
<dbReference type="PANTHER" id="PTHR30385">
    <property type="entry name" value="SIGMA FACTOR F FLAGELLAR"/>
    <property type="match status" value="1"/>
</dbReference>
<dbReference type="RefSeq" id="WP_408977098.1">
    <property type="nucleotide sequence ID" value="NZ_JBJUVG010000003.1"/>
</dbReference>
<reference evidence="8 9" key="1">
    <citation type="journal article" date="2016" name="Int. J. Syst. Evol. Microbiol.">
        <title>Peptococcus simiae sp. nov., isolated from rhesus macaque faeces and emended description of the genus Peptococcus.</title>
        <authorList>
            <person name="Shkoporov A.N."/>
            <person name="Efimov B.A."/>
            <person name="Kondova I."/>
            <person name="Ouwerling B."/>
            <person name="Chaplin A.V."/>
            <person name="Shcherbakova V.A."/>
            <person name="Langermans J.A.M."/>
        </authorList>
    </citation>
    <scope>NUCLEOTIDE SEQUENCE [LARGE SCALE GENOMIC DNA]</scope>
    <source>
        <strain evidence="8 9">M108</strain>
    </source>
</reference>
<comment type="caution">
    <text evidence="8">The sequence shown here is derived from an EMBL/GenBank/DDBJ whole genome shotgun (WGS) entry which is preliminary data.</text>
</comment>
<keyword evidence="9" id="KW-1185">Reference proteome</keyword>
<dbReference type="CDD" id="cd06171">
    <property type="entry name" value="Sigma70_r4"/>
    <property type="match status" value="1"/>
</dbReference>
<dbReference type="Gene3D" id="1.20.140.160">
    <property type="match status" value="1"/>
</dbReference>
<dbReference type="InterPro" id="IPR000943">
    <property type="entry name" value="RNA_pol_sigma70"/>
</dbReference>
<dbReference type="Pfam" id="PF04539">
    <property type="entry name" value="Sigma70_r3"/>
    <property type="match status" value="1"/>
</dbReference>
<dbReference type="Pfam" id="PF04545">
    <property type="entry name" value="Sigma70_r4"/>
    <property type="match status" value="1"/>
</dbReference>
<sequence length="250" mass="29068">MANNRKDIEKLVHDYKADPSDAKLEEIIENMEPLVRYWCQAQCYLPWEKEDMLQVARIAVLGAIDRFDPEKGVRFKTFAYRTVSGKLMNYYRDNTWRITIPRKYREMSTYITKAENEYYQNFGESPSTGQIAKMIGVEEQEVADAIEAKRATQTTSLSVQEDADGNVNTLANYLGEEDGNLDTVELKRDLKEAMEHLDMQERQVIYYRYVEDLTQTKIADILGVSQMQVSRLEKNSLNKIRQFMKAEAQA</sequence>
<organism evidence="8 9">
    <name type="scientific">Peptococcus simiae</name>
    <dbReference type="NCBI Taxonomy" id="1643805"/>
    <lineage>
        <taxon>Bacteria</taxon>
        <taxon>Bacillati</taxon>
        <taxon>Bacillota</taxon>
        <taxon>Clostridia</taxon>
        <taxon>Eubacteriales</taxon>
        <taxon>Peptococcaceae</taxon>
        <taxon>Peptococcus</taxon>
    </lineage>
</organism>
<feature type="domain" description="RNA polymerase sigma-70 region 3" evidence="5">
    <location>
        <begin position="111"/>
        <end position="169"/>
    </location>
</feature>
<evidence type="ECO:0000313" key="9">
    <source>
        <dbReference type="Proteomes" id="UP001631949"/>
    </source>
</evidence>
<dbReference type="Proteomes" id="UP001631949">
    <property type="component" value="Unassembled WGS sequence"/>
</dbReference>
<evidence type="ECO:0000256" key="3">
    <source>
        <dbReference type="ARBA" id="ARBA00023125"/>
    </source>
</evidence>
<feature type="domain" description="RNA polymerase sigma-70 region 4" evidence="7">
    <location>
        <begin position="193"/>
        <end position="242"/>
    </location>
</feature>
<dbReference type="PANTHER" id="PTHR30385:SF4">
    <property type="entry name" value="RNA POLYMERASE SIGMA-E FACTOR"/>
    <property type="match status" value="1"/>
</dbReference>
<evidence type="ECO:0000313" key="8">
    <source>
        <dbReference type="EMBL" id="MFM9413484.1"/>
    </source>
</evidence>
<evidence type="ECO:0000256" key="4">
    <source>
        <dbReference type="ARBA" id="ARBA00023163"/>
    </source>
</evidence>
<dbReference type="InterPro" id="IPR013324">
    <property type="entry name" value="RNA_pol_sigma_r3/r4-like"/>
</dbReference>
<evidence type="ECO:0000256" key="1">
    <source>
        <dbReference type="ARBA" id="ARBA00023015"/>
    </source>
</evidence>
<dbReference type="Pfam" id="PF04542">
    <property type="entry name" value="Sigma70_r2"/>
    <property type="match status" value="1"/>
</dbReference>
<evidence type="ECO:0000256" key="2">
    <source>
        <dbReference type="ARBA" id="ARBA00023082"/>
    </source>
</evidence>
<name>A0ABW9GY02_9FIRM</name>
<accession>A0ABW9GY02</accession>
<keyword evidence="1" id="KW-0805">Transcription regulation</keyword>
<dbReference type="InterPro" id="IPR014284">
    <property type="entry name" value="RNA_pol_sigma-70_dom"/>
</dbReference>
<dbReference type="EMBL" id="JBJUVG010000003">
    <property type="protein sequence ID" value="MFM9413484.1"/>
    <property type="molecule type" value="Genomic_DNA"/>
</dbReference>
<keyword evidence="2" id="KW-0731">Sigma factor</keyword>
<dbReference type="InterPro" id="IPR007627">
    <property type="entry name" value="RNA_pol_sigma70_r2"/>
</dbReference>
<dbReference type="NCBIfam" id="TIGR02937">
    <property type="entry name" value="sigma70-ECF"/>
    <property type="match status" value="1"/>
</dbReference>
<dbReference type="SUPFAM" id="SSF88946">
    <property type="entry name" value="Sigma2 domain of RNA polymerase sigma factors"/>
    <property type="match status" value="1"/>
</dbReference>
<evidence type="ECO:0000259" key="5">
    <source>
        <dbReference type="Pfam" id="PF04539"/>
    </source>
</evidence>
<dbReference type="InterPro" id="IPR013325">
    <property type="entry name" value="RNA_pol_sigma_r2"/>
</dbReference>
<gene>
    <name evidence="8" type="ORF">ACKQTC_03795</name>
</gene>
<keyword evidence="3" id="KW-0238">DNA-binding</keyword>